<organism evidence="2">
    <name type="scientific">Cacopsylla melanoneura</name>
    <dbReference type="NCBI Taxonomy" id="428564"/>
    <lineage>
        <taxon>Eukaryota</taxon>
        <taxon>Metazoa</taxon>
        <taxon>Ecdysozoa</taxon>
        <taxon>Arthropoda</taxon>
        <taxon>Hexapoda</taxon>
        <taxon>Insecta</taxon>
        <taxon>Pterygota</taxon>
        <taxon>Neoptera</taxon>
        <taxon>Paraneoptera</taxon>
        <taxon>Hemiptera</taxon>
        <taxon>Sternorrhyncha</taxon>
        <taxon>Psylloidea</taxon>
        <taxon>Psyllidae</taxon>
        <taxon>Psyllinae</taxon>
        <taxon>Cacopsylla</taxon>
    </lineage>
</organism>
<dbReference type="PANTHER" id="PTHR10174:SF224">
    <property type="entry name" value="RETINOL-BINDING PROTEIN PINTA"/>
    <property type="match status" value="1"/>
</dbReference>
<sequence>MSTEVSQELLQTAWQVSLEDELAKEPNIKKEDIAAVVDWCREQMYLPPVSEHTAALFLKLSGYDVEKAQGYIDNHYTFRTYYRNIFADRDPELKEVKQAMNAIHMFILPGYIPNKGRILFGSLKTDESSKFNASQGLKYVYMTMEKDVLEHGIADTDFYSILFDAKGFGLGHLTTISISFIKQLFSYFLDGCNMTTREIEIINVNQVVEKLVSMIKTLTPKDVHEKIKLYTKDKTEAVLAKYPPEILPKELRGQHPMSLAEMSESNEKAVSEFRAWYLADEKYLRVDESKRPVHRQNKKVVKIQTELKKLELD</sequence>
<dbReference type="EMBL" id="HBUF01679723">
    <property type="protein sequence ID" value="CAG6792141.1"/>
    <property type="molecule type" value="Transcribed_RNA"/>
</dbReference>
<name>A0A8D9BV95_9HEMI</name>
<dbReference type="InterPro" id="IPR001251">
    <property type="entry name" value="CRAL-TRIO_dom"/>
</dbReference>
<dbReference type="PANTHER" id="PTHR10174">
    <property type="entry name" value="ALPHA-TOCOPHEROL TRANSFER PROTEIN-RELATED"/>
    <property type="match status" value="1"/>
</dbReference>
<feature type="domain" description="CRAL-TRIO" evidence="1">
    <location>
        <begin position="137"/>
        <end position="259"/>
    </location>
</feature>
<dbReference type="Gene3D" id="3.40.525.10">
    <property type="entry name" value="CRAL-TRIO lipid binding domain"/>
    <property type="match status" value="1"/>
</dbReference>
<dbReference type="SUPFAM" id="SSF52087">
    <property type="entry name" value="CRAL/TRIO domain"/>
    <property type="match status" value="1"/>
</dbReference>
<accession>A0A8D9BV95</accession>
<evidence type="ECO:0000313" key="2">
    <source>
        <dbReference type="EMBL" id="CAG6792139.1"/>
    </source>
</evidence>
<dbReference type="CDD" id="cd00170">
    <property type="entry name" value="SEC14"/>
    <property type="match status" value="1"/>
</dbReference>
<dbReference type="GO" id="GO:1902936">
    <property type="term" value="F:phosphatidylinositol bisphosphate binding"/>
    <property type="evidence" value="ECO:0007669"/>
    <property type="project" value="TreeGrafter"/>
</dbReference>
<dbReference type="EMBL" id="HBUF01679722">
    <property type="protein sequence ID" value="CAG6792140.1"/>
    <property type="molecule type" value="Transcribed_RNA"/>
</dbReference>
<dbReference type="InterPro" id="IPR036273">
    <property type="entry name" value="CRAL/TRIO_N_dom_sf"/>
</dbReference>
<dbReference type="EMBL" id="HBUF01679724">
    <property type="protein sequence ID" value="CAG6792142.1"/>
    <property type="molecule type" value="Transcribed_RNA"/>
</dbReference>
<dbReference type="AlphaFoldDB" id="A0A8D9BV95"/>
<evidence type="ECO:0000259" key="1">
    <source>
        <dbReference type="PROSITE" id="PS50191"/>
    </source>
</evidence>
<dbReference type="EMBL" id="HBUF01679721">
    <property type="protein sequence ID" value="CAG6792139.1"/>
    <property type="molecule type" value="Transcribed_RNA"/>
</dbReference>
<dbReference type="PROSITE" id="PS50191">
    <property type="entry name" value="CRAL_TRIO"/>
    <property type="match status" value="1"/>
</dbReference>
<proteinExistence type="predicted"/>
<dbReference type="InterPro" id="IPR036865">
    <property type="entry name" value="CRAL-TRIO_dom_sf"/>
</dbReference>
<reference evidence="2" key="1">
    <citation type="submission" date="2021-05" db="EMBL/GenBank/DDBJ databases">
        <authorList>
            <person name="Alioto T."/>
            <person name="Alioto T."/>
            <person name="Gomez Garrido J."/>
        </authorList>
    </citation>
    <scope>NUCLEOTIDE SEQUENCE</scope>
</reference>
<dbReference type="GO" id="GO:0016020">
    <property type="term" value="C:membrane"/>
    <property type="evidence" value="ECO:0007669"/>
    <property type="project" value="TreeGrafter"/>
</dbReference>
<dbReference type="SUPFAM" id="SSF46938">
    <property type="entry name" value="CRAL/TRIO N-terminal domain"/>
    <property type="match status" value="1"/>
</dbReference>
<protein>
    <submittedName>
        <fullName evidence="2">Alpha-tocopherol transfer protein</fullName>
    </submittedName>
</protein>
<dbReference type="Pfam" id="PF00650">
    <property type="entry name" value="CRAL_TRIO"/>
    <property type="match status" value="1"/>
</dbReference>